<accession>A0ABW2F2N4</accession>
<dbReference type="EMBL" id="JBHSZP010000033">
    <property type="protein sequence ID" value="MFC7091152.1"/>
    <property type="molecule type" value="Genomic_DNA"/>
</dbReference>
<sequence>MKKTRYIISSLLALGLIGEVHANEWWYVNTPTRLTAEVPDTIPCRLVVEQGLFLDCRVESLPSQETILYRTDQRSEILTKIESNNIIATHQGGGIYQDSISNSFVGQLPTGDEYWEDVNRSLIRITRDYYLHPDPSTNRAYAYRYGTGPMADSFEPPYIENDHDAFYQTHPSMRAQVEPTEVEPHALPPEHKFQVYLNGDGYIIETPDGERSEVSELRLHHHLPFVRPTEQNIVCRDIFCLDTADDFVVGLNHEEYIRRFNAADTDVNGHYSVNCNGTNPESCYVHGIGMVDIEEITEFLPIVEAGNGCDGLLCYNEERVQSSFRSQYVTGLNPQHFSASNSNTYDVWCPPREDLCHVTMQEEVIRVERDDLHEHIPVADNLRDCVMEFCYDINQNIIGLNPGPYFP</sequence>
<dbReference type="Proteomes" id="UP001596411">
    <property type="component" value="Unassembled WGS sequence"/>
</dbReference>
<evidence type="ECO:0000313" key="1">
    <source>
        <dbReference type="EMBL" id="MFC7091152.1"/>
    </source>
</evidence>
<protein>
    <submittedName>
        <fullName evidence="1">Uncharacterized protein</fullName>
    </submittedName>
</protein>
<keyword evidence="2" id="KW-1185">Reference proteome</keyword>
<evidence type="ECO:0000313" key="2">
    <source>
        <dbReference type="Proteomes" id="UP001596411"/>
    </source>
</evidence>
<gene>
    <name evidence="1" type="ORF">ACFQH5_16530</name>
</gene>
<organism evidence="1 2">
    <name type="scientific">Halomonas salifodinae</name>
    <dbReference type="NCBI Taxonomy" id="438745"/>
    <lineage>
        <taxon>Bacteria</taxon>
        <taxon>Pseudomonadati</taxon>
        <taxon>Pseudomonadota</taxon>
        <taxon>Gammaproteobacteria</taxon>
        <taxon>Oceanospirillales</taxon>
        <taxon>Halomonadaceae</taxon>
        <taxon>Halomonas</taxon>
    </lineage>
</organism>
<comment type="caution">
    <text evidence="1">The sequence shown here is derived from an EMBL/GenBank/DDBJ whole genome shotgun (WGS) entry which is preliminary data.</text>
</comment>
<reference evidence="2" key="1">
    <citation type="journal article" date="2019" name="Int. J. Syst. Evol. Microbiol.">
        <title>The Global Catalogue of Microorganisms (GCM) 10K type strain sequencing project: providing services to taxonomists for standard genome sequencing and annotation.</title>
        <authorList>
            <consortium name="The Broad Institute Genomics Platform"/>
            <consortium name="The Broad Institute Genome Sequencing Center for Infectious Disease"/>
            <person name="Wu L."/>
            <person name="Ma J."/>
        </authorList>
    </citation>
    <scope>NUCLEOTIDE SEQUENCE [LARGE SCALE GENOMIC DNA]</scope>
    <source>
        <strain evidence="2">CGMCC 1.13666</strain>
    </source>
</reference>
<proteinExistence type="predicted"/>
<name>A0ABW2F2N4_9GAMM</name>
<dbReference type="RefSeq" id="WP_346061961.1">
    <property type="nucleotide sequence ID" value="NZ_BAAADR010000006.1"/>
</dbReference>